<dbReference type="Proteomes" id="UP000031670">
    <property type="component" value="Unassembled WGS sequence"/>
</dbReference>
<keyword evidence="1" id="KW-0812">Transmembrane</keyword>
<accession>A0A0B8P900</accession>
<keyword evidence="1" id="KW-1133">Transmembrane helix</keyword>
<dbReference type="AlphaFoldDB" id="A0A0B8P900"/>
<dbReference type="EMBL" id="BBSA01000007">
    <property type="protein sequence ID" value="GAM62811.1"/>
    <property type="molecule type" value="Genomic_DNA"/>
</dbReference>
<sequence length="40" mass="4523">MAITQRYRVPMKTLRANNQGYLLFCLSCSVVLLYISDAIG</sequence>
<protein>
    <submittedName>
        <fullName evidence="2">Uncharacterized protein</fullName>
    </submittedName>
</protein>
<evidence type="ECO:0000313" key="2">
    <source>
        <dbReference type="EMBL" id="GAM62811.1"/>
    </source>
</evidence>
<reference evidence="2 3" key="2">
    <citation type="submission" date="2015-01" db="EMBL/GenBank/DDBJ databases">
        <authorList>
            <consortium name="NBRP consortium"/>
            <person name="Sawabe T."/>
            <person name="Meirelles P."/>
            <person name="Feng G."/>
            <person name="Sayaka M."/>
            <person name="Hattori M."/>
            <person name="Ohkuma M."/>
        </authorList>
    </citation>
    <scope>NUCLEOTIDE SEQUENCE [LARGE SCALE GENOMIC DNA]</scope>
    <source>
        <strain evidence="2 3">JCM19232</strain>
    </source>
</reference>
<evidence type="ECO:0000313" key="3">
    <source>
        <dbReference type="Proteomes" id="UP000031670"/>
    </source>
</evidence>
<proteinExistence type="predicted"/>
<keyword evidence="1" id="KW-0472">Membrane</keyword>
<name>A0A0B8P900_9VIBR</name>
<reference evidence="2 3" key="1">
    <citation type="submission" date="2015-01" db="EMBL/GenBank/DDBJ databases">
        <title>Vibrio sp. C5 JCM 19232 whole genome shotgun sequence.</title>
        <authorList>
            <person name="Sawabe T."/>
            <person name="Meirelles P."/>
            <person name="Feng G."/>
            <person name="Sayaka M."/>
            <person name="Hattori M."/>
            <person name="Ohkuma M."/>
        </authorList>
    </citation>
    <scope>NUCLEOTIDE SEQUENCE [LARGE SCALE GENOMIC DNA]</scope>
    <source>
        <strain evidence="2 3">JCM19232</strain>
    </source>
</reference>
<organism evidence="2 3">
    <name type="scientific">Vibrio ishigakensis</name>
    <dbReference type="NCBI Taxonomy" id="1481914"/>
    <lineage>
        <taxon>Bacteria</taxon>
        <taxon>Pseudomonadati</taxon>
        <taxon>Pseudomonadota</taxon>
        <taxon>Gammaproteobacteria</taxon>
        <taxon>Vibrionales</taxon>
        <taxon>Vibrionaceae</taxon>
        <taxon>Vibrio</taxon>
    </lineage>
</organism>
<comment type="caution">
    <text evidence="2">The sequence shown here is derived from an EMBL/GenBank/DDBJ whole genome shotgun (WGS) entry which is preliminary data.</text>
</comment>
<gene>
    <name evidence="2" type="ORF">JCM19232_4488</name>
</gene>
<feature type="transmembrane region" description="Helical" evidence="1">
    <location>
        <begin position="21"/>
        <end position="39"/>
    </location>
</feature>
<evidence type="ECO:0000256" key="1">
    <source>
        <dbReference type="SAM" id="Phobius"/>
    </source>
</evidence>